<dbReference type="InterPro" id="IPR011010">
    <property type="entry name" value="DNA_brk_join_enz"/>
</dbReference>
<comment type="caution">
    <text evidence="4">The sequence shown here is derived from an EMBL/GenBank/DDBJ whole genome shotgun (WGS) entry which is preliminary data.</text>
</comment>
<organism evidence="4 5">
    <name type="scientific">Marimonas arenosa</name>
    <dbReference type="NCBI Taxonomy" id="1795305"/>
    <lineage>
        <taxon>Bacteria</taxon>
        <taxon>Pseudomonadati</taxon>
        <taxon>Pseudomonadota</taxon>
        <taxon>Alphaproteobacteria</taxon>
        <taxon>Rhodobacterales</taxon>
        <taxon>Paracoccaceae</taxon>
        <taxon>Marimonas</taxon>
    </lineage>
</organism>
<dbReference type="Pfam" id="PF00589">
    <property type="entry name" value="Phage_integrase"/>
    <property type="match status" value="1"/>
</dbReference>
<dbReference type="InterPro" id="IPR013762">
    <property type="entry name" value="Integrase-like_cat_sf"/>
</dbReference>
<sequence length="443" mass="49758">MTIKIKHVDQLKNGVLRFRRKFPKDVAEALGKPTFQVHIRNREGQAFQREYGAILRKFDGIVADTRDRLAGIDTRSPVTRWHEALLNAEGLVAEAVGLEDDEQFARHLLVKGLAQQKGIDPLLIRALKNPKAAPPRATLLDARTRYEKDRGIVGNKDEMVRSERTWRRLTEALGPLDQVSLVELRRNHGTDFKDHLLDYRKSNGEPMAIGSCKRETDIIAAAINHAFVEFDIEDKRNPFEGLPWPKEDTRAVNKKLPLSDDLIEVVQARLDRGRTEELGSLWRLLRATGMRLGEAVGLVVKDFELAGEVPCVHVRPNVIRTLKTAASERTIPLVGRGLKVAQELVSRDQPGNTPVFPRYARKRGADTASAALMKAVRAETKDKKMTVHGLRHRVSDDLRDAGAPVEVRHGFLGHASQAVAETTYGSPLARLKEFERWARRAAL</sequence>
<dbReference type="Gene3D" id="1.10.443.10">
    <property type="entry name" value="Intergrase catalytic core"/>
    <property type="match status" value="1"/>
</dbReference>
<dbReference type="PANTHER" id="PTHR30349:SF64">
    <property type="entry name" value="PROPHAGE INTEGRASE INTD-RELATED"/>
    <property type="match status" value="1"/>
</dbReference>
<dbReference type="EMBL" id="JANHAX010000004">
    <property type="protein sequence ID" value="MDQ2091057.1"/>
    <property type="molecule type" value="Genomic_DNA"/>
</dbReference>
<keyword evidence="2" id="KW-0233">DNA recombination</keyword>
<dbReference type="RefSeq" id="WP_306736346.1">
    <property type="nucleotide sequence ID" value="NZ_JANHAX010000004.1"/>
</dbReference>
<feature type="domain" description="Tyr recombinase" evidence="3">
    <location>
        <begin position="251"/>
        <end position="442"/>
    </location>
</feature>
<evidence type="ECO:0000313" key="5">
    <source>
        <dbReference type="Proteomes" id="UP001226762"/>
    </source>
</evidence>
<dbReference type="AlphaFoldDB" id="A0AAE4B5E4"/>
<gene>
    <name evidence="4" type="ORF">NO357_14225</name>
</gene>
<reference evidence="4" key="2">
    <citation type="submission" date="2023-02" db="EMBL/GenBank/DDBJ databases">
        <title>'Rhodoalgimonas zhirmunskyi' gen. nov., isolated from a red alga.</title>
        <authorList>
            <person name="Nedashkovskaya O.I."/>
            <person name="Otstavnykh N.Y."/>
            <person name="Bystritskaya E.P."/>
            <person name="Balabanova L.A."/>
            <person name="Isaeva M.P."/>
        </authorList>
    </citation>
    <scope>NUCLEOTIDE SEQUENCE</scope>
    <source>
        <strain evidence="4">KCTC 52189</strain>
    </source>
</reference>
<dbReference type="Proteomes" id="UP001226762">
    <property type="component" value="Unassembled WGS sequence"/>
</dbReference>
<accession>A0AAE4B5E4</accession>
<dbReference type="InterPro" id="IPR050090">
    <property type="entry name" value="Tyrosine_recombinase_XerCD"/>
</dbReference>
<name>A0AAE4B5E4_9RHOB</name>
<dbReference type="PANTHER" id="PTHR30349">
    <property type="entry name" value="PHAGE INTEGRASE-RELATED"/>
    <property type="match status" value="1"/>
</dbReference>
<dbReference type="InterPro" id="IPR002104">
    <property type="entry name" value="Integrase_catalytic"/>
</dbReference>
<evidence type="ECO:0000259" key="3">
    <source>
        <dbReference type="PROSITE" id="PS51898"/>
    </source>
</evidence>
<dbReference type="PROSITE" id="PS51898">
    <property type="entry name" value="TYR_RECOMBINASE"/>
    <property type="match status" value="1"/>
</dbReference>
<keyword evidence="1" id="KW-0229">DNA integration</keyword>
<evidence type="ECO:0000256" key="1">
    <source>
        <dbReference type="ARBA" id="ARBA00022908"/>
    </source>
</evidence>
<evidence type="ECO:0000313" key="4">
    <source>
        <dbReference type="EMBL" id="MDQ2091057.1"/>
    </source>
</evidence>
<dbReference type="GO" id="GO:0003677">
    <property type="term" value="F:DNA binding"/>
    <property type="evidence" value="ECO:0007669"/>
    <property type="project" value="InterPro"/>
</dbReference>
<dbReference type="SUPFAM" id="SSF56349">
    <property type="entry name" value="DNA breaking-rejoining enzymes"/>
    <property type="match status" value="1"/>
</dbReference>
<evidence type="ECO:0000256" key="2">
    <source>
        <dbReference type="ARBA" id="ARBA00023172"/>
    </source>
</evidence>
<dbReference type="GO" id="GO:0015074">
    <property type="term" value="P:DNA integration"/>
    <property type="evidence" value="ECO:0007669"/>
    <property type="project" value="UniProtKB-KW"/>
</dbReference>
<dbReference type="GO" id="GO:0006310">
    <property type="term" value="P:DNA recombination"/>
    <property type="evidence" value="ECO:0007669"/>
    <property type="project" value="UniProtKB-KW"/>
</dbReference>
<protein>
    <submittedName>
        <fullName evidence="4">Tyrosine-type recombinase/integrase</fullName>
    </submittedName>
</protein>
<proteinExistence type="predicted"/>
<keyword evidence="5" id="KW-1185">Reference proteome</keyword>
<reference evidence="4" key="1">
    <citation type="submission" date="2022-07" db="EMBL/GenBank/DDBJ databases">
        <authorList>
            <person name="Otstavnykh N."/>
            <person name="Isaeva M."/>
            <person name="Bystritskaya E."/>
        </authorList>
    </citation>
    <scope>NUCLEOTIDE SEQUENCE</scope>
    <source>
        <strain evidence="4">KCTC 52189</strain>
    </source>
</reference>